<comment type="caution">
    <text evidence="6">The sequence shown here is derived from an EMBL/GenBank/DDBJ whole genome shotgun (WGS) entry which is preliminary data.</text>
</comment>
<dbReference type="EMBL" id="JAAHFQ010000095">
    <property type="protein sequence ID" value="NER27373.1"/>
    <property type="molecule type" value="Genomic_DNA"/>
</dbReference>
<dbReference type="PROSITE" id="PS51257">
    <property type="entry name" value="PROKAR_LIPOPROTEIN"/>
    <property type="match status" value="1"/>
</dbReference>
<dbReference type="InterPro" id="IPR006127">
    <property type="entry name" value="ZnuA-like"/>
</dbReference>
<dbReference type="PRINTS" id="PR00690">
    <property type="entry name" value="ADHESNFAMILY"/>
</dbReference>
<dbReference type="InterPro" id="IPR050492">
    <property type="entry name" value="Bact_metal-bind_prot9"/>
</dbReference>
<dbReference type="AlphaFoldDB" id="A0A6B3N730"/>
<dbReference type="PANTHER" id="PTHR42953">
    <property type="entry name" value="HIGH-AFFINITY ZINC UPTAKE SYSTEM PROTEIN ZNUA-RELATED"/>
    <property type="match status" value="1"/>
</dbReference>
<dbReference type="InterPro" id="IPR006128">
    <property type="entry name" value="Lipoprotein_PsaA-like"/>
</dbReference>
<comment type="subcellular location">
    <subcellularLocation>
        <location evidence="1">Cell envelope</location>
    </subcellularLocation>
</comment>
<keyword evidence="2 5" id="KW-0813">Transport</keyword>
<reference evidence="6" key="1">
    <citation type="submission" date="2019-11" db="EMBL/GenBank/DDBJ databases">
        <title>Genomic insights into an expanded diversity of filamentous marine cyanobacteria reveals the extraordinary biosynthetic potential of Moorea and Okeania.</title>
        <authorList>
            <person name="Ferreira Leao T."/>
            <person name="Wang M."/>
            <person name="Moss N."/>
            <person name="Da Silva R."/>
            <person name="Sanders J."/>
            <person name="Nurk S."/>
            <person name="Gurevich A."/>
            <person name="Humphrey G."/>
            <person name="Reher R."/>
            <person name="Zhu Q."/>
            <person name="Belda-Ferre P."/>
            <person name="Glukhov E."/>
            <person name="Rex R."/>
            <person name="Dorrestein P.C."/>
            <person name="Knight R."/>
            <person name="Pevzner P."/>
            <person name="Gerwick W.H."/>
            <person name="Gerwick L."/>
        </authorList>
    </citation>
    <scope>NUCLEOTIDE SEQUENCE</scope>
    <source>
        <strain evidence="6">SIO1C4</strain>
    </source>
</reference>
<organism evidence="6">
    <name type="scientific">Symploca sp. SIO1C4</name>
    <dbReference type="NCBI Taxonomy" id="2607765"/>
    <lineage>
        <taxon>Bacteria</taxon>
        <taxon>Bacillati</taxon>
        <taxon>Cyanobacteriota</taxon>
        <taxon>Cyanophyceae</taxon>
        <taxon>Coleofasciculales</taxon>
        <taxon>Coleofasciculaceae</taxon>
        <taxon>Symploca</taxon>
    </lineage>
</organism>
<evidence type="ECO:0000256" key="3">
    <source>
        <dbReference type="ARBA" id="ARBA00022723"/>
    </source>
</evidence>
<dbReference type="GO" id="GO:0030001">
    <property type="term" value="P:metal ion transport"/>
    <property type="evidence" value="ECO:0007669"/>
    <property type="project" value="InterPro"/>
</dbReference>
<dbReference type="CDD" id="cd01137">
    <property type="entry name" value="PsaA"/>
    <property type="match status" value="1"/>
</dbReference>
<gene>
    <name evidence="6" type="ORF">F6J89_06990</name>
</gene>
<comment type="similarity">
    <text evidence="5">Belongs to the bacterial solute-binding protein 9 family.</text>
</comment>
<protein>
    <submittedName>
        <fullName evidence="6">Metal ABC transporter substrate-binding protein</fullName>
    </submittedName>
</protein>
<evidence type="ECO:0000256" key="4">
    <source>
        <dbReference type="ARBA" id="ARBA00022729"/>
    </source>
</evidence>
<dbReference type="SUPFAM" id="SSF53807">
    <property type="entry name" value="Helical backbone' metal receptor"/>
    <property type="match status" value="1"/>
</dbReference>
<proteinExistence type="inferred from homology"/>
<dbReference type="Gene3D" id="3.40.50.1980">
    <property type="entry name" value="Nitrogenase molybdenum iron protein domain"/>
    <property type="match status" value="2"/>
</dbReference>
<dbReference type="PANTHER" id="PTHR42953:SF1">
    <property type="entry name" value="METAL-BINDING PROTEIN HI_0362-RELATED"/>
    <property type="match status" value="1"/>
</dbReference>
<evidence type="ECO:0000256" key="5">
    <source>
        <dbReference type="RuleBase" id="RU003512"/>
    </source>
</evidence>
<dbReference type="GO" id="GO:0046872">
    <property type="term" value="F:metal ion binding"/>
    <property type="evidence" value="ECO:0007669"/>
    <property type="project" value="UniProtKB-KW"/>
</dbReference>
<keyword evidence="4" id="KW-0732">Signal</keyword>
<accession>A0A6B3N730</accession>
<evidence type="ECO:0000256" key="2">
    <source>
        <dbReference type="ARBA" id="ARBA00022448"/>
    </source>
</evidence>
<sequence length="324" mass="35971">MKAIAQQESKAGKWQIAVGVLLALWLSGCSQPVVNNSSSQQSSNQRVQNPNTEDKKVVLTTFTVLADMVRNVAGDKVKVESLTKIGAEIHGYEPTPSDLVRAQQADLIMDNGFGLERWAEKFYNNLKDVPHVTLSKGIDPILISEDAYAGKPNPHAWMSPQNALVYVENIRQALVELDPKHAPTYNANAKVYSSKIQNLDQKLRQEISALPLNQRYMVTCEGAFSYLTQDYDLKEVYIWAVNSERQATPKQVEKVINTVKTNQIPVIFCESTVGDKAQKEVAKASGAKFGGVFYVDSLSQPDGPVPSYLDLMEYNTKTLIKGFK</sequence>
<evidence type="ECO:0000313" key="6">
    <source>
        <dbReference type="EMBL" id="NER27373.1"/>
    </source>
</evidence>
<keyword evidence="3" id="KW-0479">Metal-binding</keyword>
<evidence type="ECO:0000256" key="1">
    <source>
        <dbReference type="ARBA" id="ARBA00004196"/>
    </source>
</evidence>
<name>A0A6B3N730_9CYAN</name>
<dbReference type="GO" id="GO:0030313">
    <property type="term" value="C:cell envelope"/>
    <property type="evidence" value="ECO:0007669"/>
    <property type="project" value="UniProtKB-SubCell"/>
</dbReference>
<dbReference type="Pfam" id="PF01297">
    <property type="entry name" value="ZnuA"/>
    <property type="match status" value="1"/>
</dbReference>
<dbReference type="InterPro" id="IPR006129">
    <property type="entry name" value="AdhesinB"/>
</dbReference>
<dbReference type="GO" id="GO:0007155">
    <property type="term" value="P:cell adhesion"/>
    <property type="evidence" value="ECO:0007669"/>
    <property type="project" value="InterPro"/>
</dbReference>
<dbReference type="PRINTS" id="PR00691">
    <property type="entry name" value="ADHESINB"/>
</dbReference>